<keyword evidence="2" id="KW-1185">Reference proteome</keyword>
<name>A0A087USG7_STEMI</name>
<dbReference type="GO" id="GO:0003676">
    <property type="term" value="F:nucleic acid binding"/>
    <property type="evidence" value="ECO:0007669"/>
    <property type="project" value="InterPro"/>
</dbReference>
<dbReference type="PANTHER" id="PTHR46060">
    <property type="entry name" value="MARINER MOS1 TRANSPOSASE-LIKE PROTEIN"/>
    <property type="match status" value="1"/>
</dbReference>
<dbReference type="OMA" id="FASNKEC"/>
<dbReference type="Proteomes" id="UP000054359">
    <property type="component" value="Unassembled WGS sequence"/>
</dbReference>
<dbReference type="OrthoDB" id="6435573at2759"/>
<accession>A0A087USG7</accession>
<protein>
    <submittedName>
        <fullName evidence="1">Mariner Mos1 transposase</fullName>
    </submittedName>
</protein>
<feature type="non-terminal residue" evidence="1">
    <location>
        <position position="84"/>
    </location>
</feature>
<dbReference type="InterPro" id="IPR052709">
    <property type="entry name" value="Transposase-MT_Hybrid"/>
</dbReference>
<sequence>MVQHVQRKRPLFRNGFLSHHDNARPHIPRCVQDVLQQNKVEILPHPPYSPDLAPRDFWLFPELKKPLRGKHFASNKECVKAAEA</sequence>
<evidence type="ECO:0000313" key="1">
    <source>
        <dbReference type="EMBL" id="KFM80306.1"/>
    </source>
</evidence>
<organism evidence="1 2">
    <name type="scientific">Stegodyphus mimosarum</name>
    <name type="common">African social velvet spider</name>
    <dbReference type="NCBI Taxonomy" id="407821"/>
    <lineage>
        <taxon>Eukaryota</taxon>
        <taxon>Metazoa</taxon>
        <taxon>Ecdysozoa</taxon>
        <taxon>Arthropoda</taxon>
        <taxon>Chelicerata</taxon>
        <taxon>Arachnida</taxon>
        <taxon>Araneae</taxon>
        <taxon>Araneomorphae</taxon>
        <taxon>Entelegynae</taxon>
        <taxon>Eresoidea</taxon>
        <taxon>Eresidae</taxon>
        <taxon>Stegodyphus</taxon>
    </lineage>
</organism>
<dbReference type="Gene3D" id="3.30.420.10">
    <property type="entry name" value="Ribonuclease H-like superfamily/Ribonuclease H"/>
    <property type="match status" value="1"/>
</dbReference>
<gene>
    <name evidence="1" type="ORF">X975_23262</name>
</gene>
<dbReference type="AlphaFoldDB" id="A0A087USG7"/>
<reference evidence="1 2" key="1">
    <citation type="submission" date="2013-11" db="EMBL/GenBank/DDBJ databases">
        <title>Genome sequencing of Stegodyphus mimosarum.</title>
        <authorList>
            <person name="Bechsgaard J."/>
        </authorList>
    </citation>
    <scope>NUCLEOTIDE SEQUENCE [LARGE SCALE GENOMIC DNA]</scope>
</reference>
<proteinExistence type="predicted"/>
<evidence type="ECO:0000313" key="2">
    <source>
        <dbReference type="Proteomes" id="UP000054359"/>
    </source>
</evidence>
<dbReference type="PANTHER" id="PTHR46060:SF1">
    <property type="entry name" value="MARINER MOS1 TRANSPOSASE-LIKE PROTEIN"/>
    <property type="match status" value="1"/>
</dbReference>
<dbReference type="EMBL" id="KK121355">
    <property type="protein sequence ID" value="KFM80306.1"/>
    <property type="molecule type" value="Genomic_DNA"/>
</dbReference>
<dbReference type="InterPro" id="IPR036397">
    <property type="entry name" value="RNaseH_sf"/>
</dbReference>
<dbReference type="STRING" id="407821.A0A087USG7"/>